<comment type="similarity">
    <text evidence="3">Belongs to the PTH2 family.</text>
</comment>
<reference evidence="5 6" key="1">
    <citation type="submission" date="2009-08" db="EMBL/GenBank/DDBJ databases">
        <title>The Genome Sequence of Spizellomyces punctatus strain DAOM BR117.</title>
        <authorList>
            <consortium name="The Broad Institute Genome Sequencing Platform"/>
            <person name="Russ C."/>
            <person name="Cuomo C."/>
            <person name="Shea T."/>
            <person name="Young S.K."/>
            <person name="Zeng Q."/>
            <person name="Koehrsen M."/>
            <person name="Haas B."/>
            <person name="Borodovsky M."/>
            <person name="Guigo R."/>
            <person name="Alvarado L."/>
            <person name="Berlin A."/>
            <person name="Bochicchio J."/>
            <person name="Borenstein D."/>
            <person name="Chapman S."/>
            <person name="Chen Z."/>
            <person name="Engels R."/>
            <person name="Freedman E."/>
            <person name="Gellesch M."/>
            <person name="Goldberg J."/>
            <person name="Griggs A."/>
            <person name="Gujja S."/>
            <person name="Heiman D."/>
            <person name="Hepburn T."/>
            <person name="Howarth C."/>
            <person name="Jen D."/>
            <person name="Larson L."/>
            <person name="Lewis B."/>
            <person name="Mehta T."/>
            <person name="Park D."/>
            <person name="Pearson M."/>
            <person name="Roberts A."/>
            <person name="Saif S."/>
            <person name="Shenoy N."/>
            <person name="Sisk P."/>
            <person name="Stolte C."/>
            <person name="Sykes S."/>
            <person name="Thomson T."/>
            <person name="Walk T."/>
            <person name="White J."/>
            <person name="Yandava C."/>
            <person name="Burger G."/>
            <person name="Gray M.W."/>
            <person name="Holland P.W.H."/>
            <person name="King N."/>
            <person name="Lang F.B.F."/>
            <person name="Roger A.J."/>
            <person name="Ruiz-Trillo I."/>
            <person name="Lander E."/>
            <person name="Nusbaum C."/>
        </authorList>
    </citation>
    <scope>NUCLEOTIDE SEQUENCE [LARGE SCALE GENOMIC DNA]</scope>
    <source>
        <strain evidence="5 6">DAOM BR117</strain>
    </source>
</reference>
<dbReference type="SUPFAM" id="SSF102462">
    <property type="entry name" value="Peptidyl-tRNA hydrolase II"/>
    <property type="match status" value="1"/>
</dbReference>
<name>A0A0L0HS69_SPIPD</name>
<keyword evidence="6" id="KW-1185">Reference proteome</keyword>
<dbReference type="RefSeq" id="XP_016611738.1">
    <property type="nucleotide sequence ID" value="XM_016749489.1"/>
</dbReference>
<dbReference type="OrthoDB" id="1733656at2759"/>
<dbReference type="VEuPathDB" id="FungiDB:SPPG_01165"/>
<evidence type="ECO:0000256" key="1">
    <source>
        <dbReference type="ARBA" id="ARBA00013260"/>
    </source>
</evidence>
<dbReference type="Pfam" id="PF01981">
    <property type="entry name" value="PTH2"/>
    <property type="match status" value="1"/>
</dbReference>
<keyword evidence="2" id="KW-0378">Hydrolase</keyword>
<dbReference type="InParanoid" id="A0A0L0HS69"/>
<gene>
    <name evidence="5" type="ORF">SPPG_01165</name>
</gene>
<dbReference type="InterPro" id="IPR002833">
    <property type="entry name" value="PTH2"/>
</dbReference>
<dbReference type="GeneID" id="27684849"/>
<dbReference type="InterPro" id="IPR023476">
    <property type="entry name" value="Pep_tRNA_hydro_II_dom_sf"/>
</dbReference>
<dbReference type="AlphaFoldDB" id="A0A0L0HS69"/>
<accession>A0A0L0HS69</accession>
<organism evidence="5 6">
    <name type="scientific">Spizellomyces punctatus (strain DAOM BR117)</name>
    <dbReference type="NCBI Taxonomy" id="645134"/>
    <lineage>
        <taxon>Eukaryota</taxon>
        <taxon>Fungi</taxon>
        <taxon>Fungi incertae sedis</taxon>
        <taxon>Chytridiomycota</taxon>
        <taxon>Chytridiomycota incertae sedis</taxon>
        <taxon>Chytridiomycetes</taxon>
        <taxon>Spizellomycetales</taxon>
        <taxon>Spizellomycetaceae</taxon>
        <taxon>Spizellomyces</taxon>
    </lineage>
</organism>
<dbReference type="EC" id="3.1.1.29" evidence="1"/>
<dbReference type="Gene3D" id="3.40.1490.10">
    <property type="entry name" value="Bit1"/>
    <property type="match status" value="1"/>
</dbReference>
<evidence type="ECO:0000313" key="6">
    <source>
        <dbReference type="Proteomes" id="UP000053201"/>
    </source>
</evidence>
<protein>
    <recommendedName>
        <fullName evidence="1">peptidyl-tRNA hydrolase</fullName>
        <ecNumber evidence="1">3.1.1.29</ecNumber>
    </recommendedName>
</protein>
<comment type="catalytic activity">
    <reaction evidence="4">
        <text>an N-acyl-L-alpha-aminoacyl-tRNA + H2O = an N-acyl-L-amino acid + a tRNA + H(+)</text>
        <dbReference type="Rhea" id="RHEA:54448"/>
        <dbReference type="Rhea" id="RHEA-COMP:10123"/>
        <dbReference type="Rhea" id="RHEA-COMP:13883"/>
        <dbReference type="ChEBI" id="CHEBI:15377"/>
        <dbReference type="ChEBI" id="CHEBI:15378"/>
        <dbReference type="ChEBI" id="CHEBI:59874"/>
        <dbReference type="ChEBI" id="CHEBI:78442"/>
        <dbReference type="ChEBI" id="CHEBI:138191"/>
        <dbReference type="EC" id="3.1.1.29"/>
    </reaction>
</comment>
<dbReference type="GO" id="GO:0004045">
    <property type="term" value="F:peptidyl-tRNA hydrolase activity"/>
    <property type="evidence" value="ECO:0007669"/>
    <property type="project" value="UniProtKB-EC"/>
</dbReference>
<dbReference type="PANTHER" id="PTHR12649">
    <property type="entry name" value="PEPTIDYL-TRNA HYDROLASE 2"/>
    <property type="match status" value="1"/>
</dbReference>
<dbReference type="Proteomes" id="UP000053201">
    <property type="component" value="Unassembled WGS sequence"/>
</dbReference>
<dbReference type="GO" id="GO:0005829">
    <property type="term" value="C:cytosol"/>
    <property type="evidence" value="ECO:0007669"/>
    <property type="project" value="TreeGrafter"/>
</dbReference>
<evidence type="ECO:0000256" key="4">
    <source>
        <dbReference type="ARBA" id="ARBA00048707"/>
    </source>
</evidence>
<evidence type="ECO:0000313" key="5">
    <source>
        <dbReference type="EMBL" id="KND03699.1"/>
    </source>
</evidence>
<evidence type="ECO:0000256" key="2">
    <source>
        <dbReference type="ARBA" id="ARBA00022801"/>
    </source>
</evidence>
<dbReference type="EMBL" id="KQ257451">
    <property type="protein sequence ID" value="KND03699.1"/>
    <property type="molecule type" value="Genomic_DNA"/>
</dbReference>
<dbReference type="PANTHER" id="PTHR12649:SF11">
    <property type="entry name" value="PEPTIDYL-TRNA HYDROLASE 2, MITOCHONDRIAL"/>
    <property type="match status" value="1"/>
</dbReference>
<sequence length="85" mass="9204">MNIKELVPAVPIPYQIELFAFPDPDLPSASSIRIQIQKSALEKGLPIKMVKDAGRTQVPRGSLTVLAIIGPESTTTELTGHLKLL</sequence>
<evidence type="ECO:0000256" key="3">
    <source>
        <dbReference type="ARBA" id="ARBA00038050"/>
    </source>
</evidence>
<proteinExistence type="inferred from homology"/>